<name>A0A8J3M2V3_9ACTN</name>
<dbReference type="InterPro" id="IPR001254">
    <property type="entry name" value="Trypsin_dom"/>
</dbReference>
<dbReference type="InterPro" id="IPR043504">
    <property type="entry name" value="Peptidase_S1_PA_chymotrypsin"/>
</dbReference>
<feature type="signal peptide" evidence="1">
    <location>
        <begin position="1"/>
        <end position="44"/>
    </location>
</feature>
<proteinExistence type="predicted"/>
<dbReference type="GO" id="GO:0004252">
    <property type="term" value="F:serine-type endopeptidase activity"/>
    <property type="evidence" value="ECO:0007669"/>
    <property type="project" value="InterPro"/>
</dbReference>
<evidence type="ECO:0000256" key="1">
    <source>
        <dbReference type="SAM" id="SignalP"/>
    </source>
</evidence>
<dbReference type="SUPFAM" id="SSF50494">
    <property type="entry name" value="Trypsin-like serine proteases"/>
    <property type="match status" value="1"/>
</dbReference>
<dbReference type="PROSITE" id="PS00134">
    <property type="entry name" value="TRYPSIN_HIS"/>
    <property type="match status" value="1"/>
</dbReference>
<reference evidence="3" key="1">
    <citation type="submission" date="2021-01" db="EMBL/GenBank/DDBJ databases">
        <title>Whole genome shotgun sequence of Planosporangium flavigriseum NBRC 105377.</title>
        <authorList>
            <person name="Komaki H."/>
            <person name="Tamura T."/>
        </authorList>
    </citation>
    <scope>NUCLEOTIDE SEQUENCE</scope>
    <source>
        <strain evidence="3">NBRC 105377</strain>
    </source>
</reference>
<keyword evidence="3" id="KW-0645">Protease</keyword>
<accession>A0A8J3M2V3</accession>
<dbReference type="Proteomes" id="UP000653674">
    <property type="component" value="Unassembled WGS sequence"/>
</dbReference>
<dbReference type="InterPro" id="IPR009003">
    <property type="entry name" value="Peptidase_S1_PA"/>
</dbReference>
<dbReference type="AlphaFoldDB" id="A0A8J3M2V3"/>
<dbReference type="Gene3D" id="2.40.10.10">
    <property type="entry name" value="Trypsin-like serine proteases"/>
    <property type="match status" value="2"/>
</dbReference>
<dbReference type="GO" id="GO:0006508">
    <property type="term" value="P:proteolysis"/>
    <property type="evidence" value="ECO:0007669"/>
    <property type="project" value="UniProtKB-KW"/>
</dbReference>
<dbReference type="InterPro" id="IPR018114">
    <property type="entry name" value="TRYPSIN_HIS"/>
</dbReference>
<protein>
    <submittedName>
        <fullName evidence="3">Serine protease</fullName>
    </submittedName>
</protein>
<dbReference type="RefSeq" id="WP_344122877.1">
    <property type="nucleotide sequence ID" value="NZ_BAAAQJ010000041.1"/>
</dbReference>
<evidence type="ECO:0000259" key="2">
    <source>
        <dbReference type="Pfam" id="PF00089"/>
    </source>
</evidence>
<keyword evidence="3" id="KW-0378">Hydrolase</keyword>
<feature type="domain" description="Peptidase S1" evidence="2">
    <location>
        <begin position="262"/>
        <end position="415"/>
    </location>
</feature>
<keyword evidence="1" id="KW-0732">Signal</keyword>
<comment type="caution">
    <text evidence="3">The sequence shown here is derived from an EMBL/GenBank/DDBJ whole genome shotgun (WGS) entry which is preliminary data.</text>
</comment>
<dbReference type="Pfam" id="PF00089">
    <property type="entry name" value="Trypsin"/>
    <property type="match status" value="1"/>
</dbReference>
<keyword evidence="4" id="KW-1185">Reference proteome</keyword>
<feature type="chain" id="PRO_5035156352" evidence="1">
    <location>
        <begin position="45"/>
        <end position="447"/>
    </location>
</feature>
<evidence type="ECO:0000313" key="3">
    <source>
        <dbReference type="EMBL" id="GIG75780.1"/>
    </source>
</evidence>
<evidence type="ECO:0000313" key="4">
    <source>
        <dbReference type="Proteomes" id="UP000653674"/>
    </source>
</evidence>
<sequence>MGHFGHQPGRKVMRRVRSRFAVATTALAVVLTSGLAFGTPIALAAPTPDGATPGGASDPQRIDNQNPALLSEMRKQEKLAPAAQALLETARKLPADSGYAGVAYEDDGVSLYFKGSLPEIMAAAVNDARRTAAVTVKNARHSRAELQRVQDRITAAVEKGHSDIQAIGVAEDGSGLVVEKMPAPTASAMRTALAKKGVSSTNADALLAGLRIDVPVTMKTAAGPIELLSSREDDFAPWNGGGQYEVYRDIQLRSTWCTTGFGVMKGGQSYVLTAAHCMSAPDVAYNNHLSGCCFEEIGPVYQENWDKDILLINARGSVLIFDGGVNSSYTKTVHSWDYRVRDELLCTSGSKSGVICGDKTDPYEYNIYGCDSDNDCFTMHDLARANNVNGQCVGTPGDSGGPVFSLDRDGVRAKGTITAMDSSNCSILYFQDMDEIVGSMGATPRTA</sequence>
<organism evidence="3 4">
    <name type="scientific">Planosporangium flavigriseum</name>
    <dbReference type="NCBI Taxonomy" id="373681"/>
    <lineage>
        <taxon>Bacteria</taxon>
        <taxon>Bacillati</taxon>
        <taxon>Actinomycetota</taxon>
        <taxon>Actinomycetes</taxon>
        <taxon>Micromonosporales</taxon>
        <taxon>Micromonosporaceae</taxon>
        <taxon>Planosporangium</taxon>
    </lineage>
</organism>
<dbReference type="EMBL" id="BONU01000037">
    <property type="protein sequence ID" value="GIG75780.1"/>
    <property type="molecule type" value="Genomic_DNA"/>
</dbReference>
<gene>
    <name evidence="3" type="ORF">Pfl04_41840</name>
</gene>